<organism evidence="2 3">
    <name type="scientific">Salipiger mucosus DSM 16094</name>
    <dbReference type="NCBI Taxonomy" id="1123237"/>
    <lineage>
        <taxon>Bacteria</taxon>
        <taxon>Pseudomonadati</taxon>
        <taxon>Pseudomonadota</taxon>
        <taxon>Alphaproteobacteria</taxon>
        <taxon>Rhodobacterales</taxon>
        <taxon>Roseobacteraceae</taxon>
        <taxon>Salipiger</taxon>
    </lineage>
</organism>
<keyword evidence="3" id="KW-1185">Reference proteome</keyword>
<dbReference type="STRING" id="1123237.Salmuc_03182"/>
<evidence type="ECO:0000313" key="3">
    <source>
        <dbReference type="Proteomes" id="UP000015347"/>
    </source>
</evidence>
<proteinExistence type="predicted"/>
<dbReference type="HOGENOM" id="CLU_1776106_0_0_5"/>
<dbReference type="Proteomes" id="UP000015347">
    <property type="component" value="Unassembled WGS sequence"/>
</dbReference>
<comment type="caution">
    <text evidence="2">The sequence shown here is derived from an EMBL/GenBank/DDBJ whole genome shotgun (WGS) entry which is preliminary data.</text>
</comment>
<sequence length="146" mass="16262">MKKKSCHHASVLCGGGPAPETGRCSTTVITPSFRRSGKPWPDSRLGRVFRKFKFVLPGRRNSTGPAPCRHARTGVRERFVPGSARRRGWLSAAAARGAPDPPYPFHLHRDRLHDGKVRSKTLNRKTRQPVVAMAREIRPARPGTRP</sequence>
<accession>S9Q7H1</accession>
<feature type="region of interest" description="Disordered" evidence="1">
    <location>
        <begin position="1"/>
        <end position="23"/>
    </location>
</feature>
<gene>
    <name evidence="2" type="ORF">Salmuc_03182</name>
</gene>
<name>S9Q7H1_9RHOB</name>
<evidence type="ECO:0000256" key="1">
    <source>
        <dbReference type="SAM" id="MobiDB-lite"/>
    </source>
</evidence>
<evidence type="ECO:0000313" key="2">
    <source>
        <dbReference type="EMBL" id="EPX75548.1"/>
    </source>
</evidence>
<dbReference type="EMBL" id="APVH01000075">
    <property type="protein sequence ID" value="EPX75548.1"/>
    <property type="molecule type" value="Genomic_DNA"/>
</dbReference>
<reference evidence="3" key="1">
    <citation type="journal article" date="2014" name="Stand. Genomic Sci.">
        <title>Genome sequence of the exopolysaccharide-producing Salipiger mucosus type strain (DSM 16094(T)), a moderately halophilic member of the Roseobacter clade.</title>
        <authorList>
            <person name="Riedel T."/>
            <person name="Spring S."/>
            <person name="Fiebig A."/>
            <person name="Petersen J."/>
            <person name="Kyrpides N.C."/>
            <person name="Goker M."/>
            <person name="Klenk H.P."/>
        </authorList>
    </citation>
    <scope>NUCLEOTIDE SEQUENCE [LARGE SCALE GENOMIC DNA]</scope>
    <source>
        <strain evidence="3">DSM 16094</strain>
    </source>
</reference>
<dbReference type="AlphaFoldDB" id="S9Q7H1"/>
<protein>
    <submittedName>
        <fullName evidence="2">Uncharacterized protein</fullName>
    </submittedName>
</protein>